<dbReference type="SUPFAM" id="SSF47413">
    <property type="entry name" value="lambda repressor-like DNA-binding domains"/>
    <property type="match status" value="1"/>
</dbReference>
<dbReference type="CDD" id="cd00093">
    <property type="entry name" value="HTH_XRE"/>
    <property type="match status" value="1"/>
</dbReference>
<dbReference type="RefSeq" id="WP_107346851.1">
    <property type="nucleotide sequence ID" value="NZ_PYMH01000001.1"/>
</dbReference>
<dbReference type="Pfam" id="PF13443">
    <property type="entry name" value="HTH_26"/>
    <property type="match status" value="1"/>
</dbReference>
<name>A0A2T3J2I2_9GAMM</name>
<dbReference type="EMBL" id="PYMH01000001">
    <property type="protein sequence ID" value="PSU35495.1"/>
    <property type="molecule type" value="Genomic_DNA"/>
</dbReference>
<dbReference type="Gene3D" id="1.10.260.40">
    <property type="entry name" value="lambda repressor-like DNA-binding domains"/>
    <property type="match status" value="1"/>
</dbReference>
<evidence type="ECO:0000313" key="3">
    <source>
        <dbReference type="Proteomes" id="UP000241222"/>
    </source>
</evidence>
<protein>
    <submittedName>
        <fullName evidence="2">XRE family transcriptional regulator</fullName>
    </submittedName>
</protein>
<dbReference type="OrthoDB" id="9805309at2"/>
<keyword evidence="3" id="KW-1185">Reference proteome</keyword>
<comment type="caution">
    <text evidence="2">The sequence shown here is derived from an EMBL/GenBank/DDBJ whole genome shotgun (WGS) entry which is preliminary data.</text>
</comment>
<dbReference type="Proteomes" id="UP000241222">
    <property type="component" value="Unassembled WGS sequence"/>
</dbReference>
<reference evidence="2 3" key="1">
    <citation type="submission" date="2018-03" db="EMBL/GenBank/DDBJ databases">
        <title>Whole genome sequencing of Histamine producing bacteria.</title>
        <authorList>
            <person name="Butler K."/>
        </authorList>
    </citation>
    <scope>NUCLEOTIDE SEQUENCE [LARGE SCALE GENOMIC DNA]</scope>
    <source>
        <strain evidence="2 3">JCM 13586</strain>
    </source>
</reference>
<sequence length="70" mass="8062">MIKCNLSRIMGERRLKIADVARDTGINRGTITRIYNETATRIEIEAIDKLCEYLDIEVGELYEKGKNQSE</sequence>
<dbReference type="InterPro" id="IPR001387">
    <property type="entry name" value="Cro/C1-type_HTH"/>
</dbReference>
<accession>A0A2T3J2I2</accession>
<gene>
    <name evidence="2" type="ORF">C9I99_00285</name>
</gene>
<proteinExistence type="predicted"/>
<dbReference type="GO" id="GO:0003677">
    <property type="term" value="F:DNA binding"/>
    <property type="evidence" value="ECO:0007669"/>
    <property type="project" value="InterPro"/>
</dbReference>
<dbReference type="AlphaFoldDB" id="A0A2T3J2I2"/>
<organism evidence="2 3">
    <name type="scientific">Photobacterium lutimaris</name>
    <dbReference type="NCBI Taxonomy" id="388278"/>
    <lineage>
        <taxon>Bacteria</taxon>
        <taxon>Pseudomonadati</taxon>
        <taxon>Pseudomonadota</taxon>
        <taxon>Gammaproteobacteria</taxon>
        <taxon>Vibrionales</taxon>
        <taxon>Vibrionaceae</taxon>
        <taxon>Photobacterium</taxon>
    </lineage>
</organism>
<dbReference type="SMART" id="SM00530">
    <property type="entry name" value="HTH_XRE"/>
    <property type="match status" value="1"/>
</dbReference>
<dbReference type="InterPro" id="IPR010982">
    <property type="entry name" value="Lambda_DNA-bd_dom_sf"/>
</dbReference>
<feature type="domain" description="HTH cro/C1-type" evidence="1">
    <location>
        <begin position="6"/>
        <end position="61"/>
    </location>
</feature>
<dbReference type="PROSITE" id="PS50943">
    <property type="entry name" value="HTH_CROC1"/>
    <property type="match status" value="1"/>
</dbReference>
<evidence type="ECO:0000313" key="2">
    <source>
        <dbReference type="EMBL" id="PSU35495.1"/>
    </source>
</evidence>
<evidence type="ECO:0000259" key="1">
    <source>
        <dbReference type="PROSITE" id="PS50943"/>
    </source>
</evidence>